<protein>
    <submittedName>
        <fullName evidence="1">Uncharacterized protein</fullName>
    </submittedName>
</protein>
<proteinExistence type="predicted"/>
<sequence>MREGHEGRAAAVDDLKEVGERARLAVLQGEEDTSKIADRHVKGIWLGIEEEKSELKKVNVELEKELAQSRADALMEVRQLKAFHTVMTGQLQVETKANLDEMVEKRDRLGHHLMLNGYSEEEVDAIKADTYVEEEDEEEVEAVGIVDGLDGVSRQTVLENKEDDVELPEGGSEKAVRKMSLRINDLESGLAKESEILKALLSTQAELQVELDLSHSCKDDVLMCSQEFAEQFDRMKEANESREDQYVKAPFSFVELTQAISDLTLQVEEKDSEIKKGIKRASGESRYKRLRVRFTTMIIPDASRSDLLKAIVAYFVEEVKRLESER</sequence>
<organism evidence="1 2">
    <name type="scientific">Kingdonia uniflora</name>
    <dbReference type="NCBI Taxonomy" id="39325"/>
    <lineage>
        <taxon>Eukaryota</taxon>
        <taxon>Viridiplantae</taxon>
        <taxon>Streptophyta</taxon>
        <taxon>Embryophyta</taxon>
        <taxon>Tracheophyta</taxon>
        <taxon>Spermatophyta</taxon>
        <taxon>Magnoliopsida</taxon>
        <taxon>Ranunculales</taxon>
        <taxon>Circaeasteraceae</taxon>
        <taxon>Kingdonia</taxon>
    </lineage>
</organism>
<feature type="non-terminal residue" evidence="1">
    <location>
        <position position="1"/>
    </location>
</feature>
<dbReference type="AlphaFoldDB" id="A0A7J7N7Q0"/>
<accession>A0A7J7N7Q0</accession>
<name>A0A7J7N7Q0_9MAGN</name>
<dbReference type="Proteomes" id="UP000541444">
    <property type="component" value="Unassembled WGS sequence"/>
</dbReference>
<gene>
    <name evidence="1" type="ORF">GIB67_025113</name>
</gene>
<reference evidence="1 2" key="1">
    <citation type="journal article" date="2020" name="IScience">
        <title>Genome Sequencing of the Endangered Kingdonia uniflora (Circaeasteraceae, Ranunculales) Reveals Potential Mechanisms of Evolutionary Specialization.</title>
        <authorList>
            <person name="Sun Y."/>
            <person name="Deng T."/>
            <person name="Zhang A."/>
            <person name="Moore M.J."/>
            <person name="Landis J.B."/>
            <person name="Lin N."/>
            <person name="Zhang H."/>
            <person name="Zhang X."/>
            <person name="Huang J."/>
            <person name="Zhang X."/>
            <person name="Sun H."/>
            <person name="Wang H."/>
        </authorList>
    </citation>
    <scope>NUCLEOTIDE SEQUENCE [LARGE SCALE GENOMIC DNA]</scope>
    <source>
        <strain evidence="1">TB1705</strain>
        <tissue evidence="1">Leaf</tissue>
    </source>
</reference>
<dbReference type="EMBL" id="JACGCM010000999">
    <property type="protein sequence ID" value="KAF6163249.1"/>
    <property type="molecule type" value="Genomic_DNA"/>
</dbReference>
<evidence type="ECO:0000313" key="1">
    <source>
        <dbReference type="EMBL" id="KAF6163249.1"/>
    </source>
</evidence>
<evidence type="ECO:0000313" key="2">
    <source>
        <dbReference type="Proteomes" id="UP000541444"/>
    </source>
</evidence>
<keyword evidence="2" id="KW-1185">Reference proteome</keyword>
<comment type="caution">
    <text evidence="1">The sequence shown here is derived from an EMBL/GenBank/DDBJ whole genome shotgun (WGS) entry which is preliminary data.</text>
</comment>